<dbReference type="InterPro" id="IPR050361">
    <property type="entry name" value="MPP/UQCRC_Complex"/>
</dbReference>
<keyword evidence="5" id="KW-0809">Transit peptide</keyword>
<evidence type="ECO:0000256" key="2">
    <source>
        <dbReference type="ARBA" id="ARBA00022448"/>
    </source>
</evidence>
<dbReference type="GO" id="GO:0046872">
    <property type="term" value="F:metal ion binding"/>
    <property type="evidence" value="ECO:0007669"/>
    <property type="project" value="InterPro"/>
</dbReference>
<dbReference type="Gene3D" id="3.30.830.10">
    <property type="entry name" value="Metalloenzyme, LuxS/M16 peptidase-like"/>
    <property type="match status" value="2"/>
</dbReference>
<accession>W4K2Z1</accession>
<sequence length="434" mass="44579">MLRATRLARTHARGFATVVDAAGGAKVAAVDNGQPTSSVTVLLKAGSRYEQKPGVAHVLSNFAFKSTGQRSALGTVRETELYGGVLSSTLSREHLALTAEFLRGDESFFVDVLTSFLTSPKFTRHELNEYVLPAVHAESAAAAHAASTQALELAHALAFRSGLGYSLFADAERTGSITTEDVHAFQAQAIADLSNVALLGTGIAPDVLAALFEKSFAASKSAGTAAAATPIAAVKSAYHGGATRVASAHSPQTLFVGFGLSTAATPALHALSAYLSPTPALKWATGTSPLAIALPMGVRARTVLLPYSDAALFGVLFEGADASAVAQGAKAAVEVLKNAARKTLEKEEVARSVARARFEIAGSVEARDGFVGTFGPRVLAGQLGGVQASLEAFGAVDGTAISKVTAELLKSKPTFVVVGDVRALPYGDEVGLSA</sequence>
<reference evidence="12 13" key="1">
    <citation type="journal article" date="2012" name="New Phytol.">
        <title>Insight into trade-off between wood decay and parasitism from the genome of a fungal forest pathogen.</title>
        <authorList>
            <person name="Olson A."/>
            <person name="Aerts A."/>
            <person name="Asiegbu F."/>
            <person name="Belbahri L."/>
            <person name="Bouzid O."/>
            <person name="Broberg A."/>
            <person name="Canback B."/>
            <person name="Coutinho P.M."/>
            <person name="Cullen D."/>
            <person name="Dalman K."/>
            <person name="Deflorio G."/>
            <person name="van Diepen L.T."/>
            <person name="Dunand C."/>
            <person name="Duplessis S."/>
            <person name="Durling M."/>
            <person name="Gonthier P."/>
            <person name="Grimwood J."/>
            <person name="Fossdal C.G."/>
            <person name="Hansson D."/>
            <person name="Henrissat B."/>
            <person name="Hietala A."/>
            <person name="Himmelstrand K."/>
            <person name="Hoffmeister D."/>
            <person name="Hogberg N."/>
            <person name="James T.Y."/>
            <person name="Karlsson M."/>
            <person name="Kohler A."/>
            <person name="Kues U."/>
            <person name="Lee Y.H."/>
            <person name="Lin Y.C."/>
            <person name="Lind M."/>
            <person name="Lindquist E."/>
            <person name="Lombard V."/>
            <person name="Lucas S."/>
            <person name="Lunden K."/>
            <person name="Morin E."/>
            <person name="Murat C."/>
            <person name="Park J."/>
            <person name="Raffaello T."/>
            <person name="Rouze P."/>
            <person name="Salamov A."/>
            <person name="Schmutz J."/>
            <person name="Solheim H."/>
            <person name="Stahlberg J."/>
            <person name="Velez H."/>
            <person name="de Vries R.P."/>
            <person name="Wiebenga A."/>
            <person name="Woodward S."/>
            <person name="Yakovlev I."/>
            <person name="Garbelotto M."/>
            <person name="Martin F."/>
            <person name="Grigoriev I.V."/>
            <person name="Stenlid J."/>
        </authorList>
    </citation>
    <scope>NUCLEOTIDE SEQUENCE [LARGE SCALE GENOMIC DNA]</scope>
    <source>
        <strain evidence="12 13">TC 32-1</strain>
    </source>
</reference>
<evidence type="ECO:0000256" key="3">
    <source>
        <dbReference type="ARBA" id="ARBA00022660"/>
    </source>
</evidence>
<evidence type="ECO:0000313" key="13">
    <source>
        <dbReference type="Proteomes" id="UP000030671"/>
    </source>
</evidence>
<name>W4K2Z1_HETIT</name>
<comment type="subcellular location">
    <subcellularLocation>
        <location evidence="1">Mitochondrion inner membrane</location>
        <topology evidence="1">Peripheral membrane protein</topology>
        <orientation evidence="1">Matrix side</orientation>
    </subcellularLocation>
</comment>
<organism evidence="12 13">
    <name type="scientific">Heterobasidion irregulare (strain TC 32-1)</name>
    <dbReference type="NCBI Taxonomy" id="747525"/>
    <lineage>
        <taxon>Eukaryota</taxon>
        <taxon>Fungi</taxon>
        <taxon>Dikarya</taxon>
        <taxon>Basidiomycota</taxon>
        <taxon>Agaricomycotina</taxon>
        <taxon>Agaricomycetes</taxon>
        <taxon>Russulales</taxon>
        <taxon>Bondarzewiaceae</taxon>
        <taxon>Heterobasidion</taxon>
        <taxon>Heterobasidion annosum species complex</taxon>
    </lineage>
</organism>
<evidence type="ECO:0000256" key="5">
    <source>
        <dbReference type="ARBA" id="ARBA00022946"/>
    </source>
</evidence>
<keyword evidence="7" id="KW-0496">Mitochondrion</keyword>
<dbReference type="InterPro" id="IPR011765">
    <property type="entry name" value="Pept_M16_N"/>
</dbReference>
<keyword evidence="13" id="KW-1185">Reference proteome</keyword>
<dbReference type="FunFam" id="3.30.830.10:FF:000021">
    <property type="entry name" value="Cytochrome b-c1 complex subunit 2"/>
    <property type="match status" value="1"/>
</dbReference>
<proteinExistence type="inferred from homology"/>
<dbReference type="KEGG" id="hir:HETIRDRAFT_35301"/>
<protein>
    <recommendedName>
        <fullName evidence="10">Cytochrome b-c1 complex subunit 2, mitochondrial</fullName>
    </recommendedName>
</protein>
<gene>
    <name evidence="12" type="ORF">HETIRDRAFT_35301</name>
</gene>
<dbReference type="Proteomes" id="UP000030671">
    <property type="component" value="Unassembled WGS sequence"/>
</dbReference>
<keyword evidence="2" id="KW-0813">Transport</keyword>
<dbReference type="EMBL" id="KI925460">
    <property type="protein sequence ID" value="ETW80099.1"/>
    <property type="molecule type" value="Genomic_DNA"/>
</dbReference>
<dbReference type="SUPFAM" id="SSF63411">
    <property type="entry name" value="LuxS/MPP-like metallohydrolase"/>
    <property type="match status" value="2"/>
</dbReference>
<comment type="similarity">
    <text evidence="9">Belongs to the peptidase M16 family. UQCRC2/QCR2 subfamily.</text>
</comment>
<evidence type="ECO:0000256" key="10">
    <source>
        <dbReference type="ARBA" id="ARBA00040751"/>
    </source>
</evidence>
<evidence type="ECO:0000256" key="1">
    <source>
        <dbReference type="ARBA" id="ARBA00004443"/>
    </source>
</evidence>
<keyword evidence="6" id="KW-0249">Electron transport</keyword>
<keyword evidence="4" id="KW-0999">Mitochondrion inner membrane</keyword>
<keyword evidence="8" id="KW-0472">Membrane</keyword>
<keyword evidence="3" id="KW-0679">Respiratory chain</keyword>
<evidence type="ECO:0000259" key="11">
    <source>
        <dbReference type="Pfam" id="PF00675"/>
    </source>
</evidence>
<evidence type="ECO:0000256" key="8">
    <source>
        <dbReference type="ARBA" id="ARBA00023136"/>
    </source>
</evidence>
<evidence type="ECO:0000313" key="12">
    <source>
        <dbReference type="EMBL" id="ETW80099.1"/>
    </source>
</evidence>
<dbReference type="OrthoDB" id="6369905at2759"/>
<dbReference type="PANTHER" id="PTHR11851:SF209">
    <property type="entry name" value="CYTOCHROME B-C1 COMPLEX SUBUNIT 2, MITOCHONDRIAL"/>
    <property type="match status" value="1"/>
</dbReference>
<evidence type="ECO:0000256" key="7">
    <source>
        <dbReference type="ARBA" id="ARBA00023128"/>
    </source>
</evidence>
<dbReference type="FunCoup" id="W4K2Z1">
    <property type="interactions" value="221"/>
</dbReference>
<dbReference type="GO" id="GO:0005743">
    <property type="term" value="C:mitochondrial inner membrane"/>
    <property type="evidence" value="ECO:0007669"/>
    <property type="project" value="UniProtKB-SubCell"/>
</dbReference>
<evidence type="ECO:0000256" key="6">
    <source>
        <dbReference type="ARBA" id="ARBA00022982"/>
    </source>
</evidence>
<feature type="domain" description="Peptidase M16 N-terminal" evidence="11">
    <location>
        <begin position="27"/>
        <end position="168"/>
    </location>
</feature>
<dbReference type="STRING" id="747525.W4K2Z1"/>
<dbReference type="AlphaFoldDB" id="W4K2Z1"/>
<dbReference type="HOGENOM" id="CLU_009902_0_1_1"/>
<dbReference type="RefSeq" id="XP_009547907.1">
    <property type="nucleotide sequence ID" value="XM_009549612.1"/>
</dbReference>
<dbReference type="InParanoid" id="W4K2Z1"/>
<dbReference type="PANTHER" id="PTHR11851">
    <property type="entry name" value="METALLOPROTEASE"/>
    <property type="match status" value="1"/>
</dbReference>
<dbReference type="InterPro" id="IPR011249">
    <property type="entry name" value="Metalloenz_LuxS/M16"/>
</dbReference>
<dbReference type="GeneID" id="20671789"/>
<evidence type="ECO:0000256" key="4">
    <source>
        <dbReference type="ARBA" id="ARBA00022792"/>
    </source>
</evidence>
<evidence type="ECO:0000256" key="9">
    <source>
        <dbReference type="ARBA" id="ARBA00038146"/>
    </source>
</evidence>
<dbReference type="eggNOG" id="KOG2583">
    <property type="taxonomic scope" value="Eukaryota"/>
</dbReference>
<dbReference type="Pfam" id="PF00675">
    <property type="entry name" value="Peptidase_M16"/>
    <property type="match status" value="1"/>
</dbReference>